<proteinExistence type="predicted"/>
<dbReference type="Proteomes" id="UP000886611">
    <property type="component" value="Unassembled WGS sequence"/>
</dbReference>
<feature type="compositionally biased region" description="Basic and acidic residues" evidence="1">
    <location>
        <begin position="313"/>
        <end position="323"/>
    </location>
</feature>
<dbReference type="AlphaFoldDB" id="A0A8X8BTZ5"/>
<comment type="caution">
    <text evidence="2">The sequence shown here is derived from an EMBL/GenBank/DDBJ whole genome shotgun (WGS) entry which is preliminary data.</text>
</comment>
<feature type="non-terminal residue" evidence="2">
    <location>
        <position position="619"/>
    </location>
</feature>
<sequence>MNGITRLSGTGSCDSMASLSSSHSTMSNESLEYLSPEERACLMFLEETIDSLDTESDSGLSNSESDGVDLGRSKFKDVYGNSHTAASPQGSRSSLQSDLLVSGKKADAVSTRDTSSSKMLPTSSELTERDHSSGGKPKITTRELSRNALNVSDVIPPPPPPFFRDNVEKAVINENIQRSPFSKELHQKPQEISNVSFNKSEVLAKRTSVASSQPLTLEGLSRLRERASIKKPPPNPAEINKVLPTQNITVSTLPPGLSVKESVAPISMASVAPHKKEEAHEPQTRSPPPTAPKPKKFPPNIQLNTSIGTGHLSNHEIHSRAWKEQTSPNLGSPTEGIPKPLATSDPQKSRIEALKKLGLLKQNSDSQLKAELGHPLKHHRSMEALPVGQISLGDFPKPKPLPEGRVDNAETEFSHSHSMRPRSGTDLRTIKQENLFFSKSANFKSVTLERSGMGLASYMANKANQTNPPKTNSTAAKPVSDTSLQSSLRNSRPRPASLGNGKDFDLQEGDIQKEEMKLNSKIVRKSYPAPRVPEKTQHFLTNSIQITPKTSTEEDRKVALRKLGPSRGIPAGSPDITSGTEPMEVDHTSSGPSDVTSGCDPMVEDHVLDPDDLTSCLPL</sequence>
<feature type="compositionally biased region" description="Low complexity" evidence="1">
    <location>
        <begin position="12"/>
        <end position="22"/>
    </location>
</feature>
<evidence type="ECO:0000256" key="1">
    <source>
        <dbReference type="SAM" id="MobiDB-lite"/>
    </source>
</evidence>
<dbReference type="Pfam" id="PF15385">
    <property type="entry name" value="SARG"/>
    <property type="match status" value="3"/>
</dbReference>
<evidence type="ECO:0000313" key="3">
    <source>
        <dbReference type="Proteomes" id="UP000886611"/>
    </source>
</evidence>
<feature type="region of interest" description="Disordered" evidence="1">
    <location>
        <begin position="1"/>
        <end position="22"/>
    </location>
</feature>
<dbReference type="PANTHER" id="PTHR21555:SF0">
    <property type="entry name" value="SPECIFICALLY ANDROGEN-REGULATED GENE PROTEIN"/>
    <property type="match status" value="1"/>
</dbReference>
<feature type="non-terminal residue" evidence="2">
    <location>
        <position position="1"/>
    </location>
</feature>
<feature type="compositionally biased region" description="Polar residues" evidence="1">
    <location>
        <begin position="301"/>
        <end position="312"/>
    </location>
</feature>
<dbReference type="InterPro" id="IPR026152">
    <property type="entry name" value="SARG"/>
</dbReference>
<gene>
    <name evidence="2" type="primary">Sarg</name>
    <name evidence="2" type="ORF">GTO96_0015563</name>
</gene>
<feature type="region of interest" description="Disordered" evidence="1">
    <location>
        <begin position="268"/>
        <end position="349"/>
    </location>
</feature>
<feature type="compositionally biased region" description="Polar residues" evidence="1">
    <location>
        <begin position="1"/>
        <end position="11"/>
    </location>
</feature>
<feature type="compositionally biased region" description="Polar residues" evidence="1">
    <location>
        <begin position="81"/>
        <end position="99"/>
    </location>
</feature>
<protein>
    <submittedName>
        <fullName evidence="2">SARG protein</fullName>
    </submittedName>
</protein>
<dbReference type="EMBL" id="JAATIS010000485">
    <property type="protein sequence ID" value="KAG2467921.1"/>
    <property type="molecule type" value="Genomic_DNA"/>
</dbReference>
<accession>A0A8X8BTZ5</accession>
<reference evidence="2 3" key="1">
    <citation type="journal article" date="2021" name="Cell">
        <title>Tracing the genetic footprints of vertebrate landing in non-teleost ray-finned fishes.</title>
        <authorList>
            <person name="Bi X."/>
            <person name="Wang K."/>
            <person name="Yang L."/>
            <person name="Pan H."/>
            <person name="Jiang H."/>
            <person name="Wei Q."/>
            <person name="Fang M."/>
            <person name="Yu H."/>
            <person name="Zhu C."/>
            <person name="Cai Y."/>
            <person name="He Y."/>
            <person name="Gan X."/>
            <person name="Zeng H."/>
            <person name="Yu D."/>
            <person name="Zhu Y."/>
            <person name="Jiang H."/>
            <person name="Qiu Q."/>
            <person name="Yang H."/>
            <person name="Zhang Y.E."/>
            <person name="Wang W."/>
            <person name="Zhu M."/>
            <person name="He S."/>
            <person name="Zhang G."/>
        </authorList>
    </citation>
    <scope>NUCLEOTIDE SEQUENCE [LARGE SCALE GENOMIC DNA]</scope>
    <source>
        <strain evidence="2">Bchr_013</strain>
    </source>
</reference>
<feature type="compositionally biased region" description="Basic and acidic residues" evidence="1">
    <location>
        <begin position="274"/>
        <end position="283"/>
    </location>
</feature>
<feature type="region of interest" description="Disordered" evidence="1">
    <location>
        <begin position="547"/>
        <end position="619"/>
    </location>
</feature>
<organism evidence="2 3">
    <name type="scientific">Polypterus senegalus</name>
    <name type="common">Senegal bichir</name>
    <dbReference type="NCBI Taxonomy" id="55291"/>
    <lineage>
        <taxon>Eukaryota</taxon>
        <taxon>Metazoa</taxon>
        <taxon>Chordata</taxon>
        <taxon>Craniata</taxon>
        <taxon>Vertebrata</taxon>
        <taxon>Euteleostomi</taxon>
        <taxon>Actinopterygii</taxon>
        <taxon>Polypteriformes</taxon>
        <taxon>Polypteridae</taxon>
        <taxon>Polypterus</taxon>
    </lineage>
</organism>
<feature type="region of interest" description="Disordered" evidence="1">
    <location>
        <begin position="52"/>
        <end position="162"/>
    </location>
</feature>
<feature type="compositionally biased region" description="Polar residues" evidence="1">
    <location>
        <begin position="111"/>
        <end position="125"/>
    </location>
</feature>
<evidence type="ECO:0000313" key="2">
    <source>
        <dbReference type="EMBL" id="KAG2467921.1"/>
    </source>
</evidence>
<feature type="region of interest" description="Disordered" evidence="1">
    <location>
        <begin position="462"/>
        <end position="508"/>
    </location>
</feature>
<feature type="compositionally biased region" description="Polar residues" evidence="1">
    <location>
        <begin position="462"/>
        <end position="490"/>
    </location>
</feature>
<keyword evidence="3" id="KW-1185">Reference proteome</keyword>
<dbReference type="PANTHER" id="PTHR21555">
    <property type="entry name" value="SPECIFICALLY ANDROGEN-REGULATED GENE PROTEIN"/>
    <property type="match status" value="1"/>
</dbReference>
<name>A0A8X8BTZ5_POLSE</name>